<sequence>MAGLVGVKFEVFGKVQKVFFRKHTAAEAGRLGLHGWCENTDHGTVHGEVQGPVGPVREMKRWLENKGSPASRIERAVFGPEQPLTEYSLPAFEIIRKPKA</sequence>
<dbReference type="Gene3D" id="3.30.70.100">
    <property type="match status" value="1"/>
</dbReference>
<comment type="similarity">
    <text evidence="1 6">Belongs to the acylphosphatase family.</text>
</comment>
<dbReference type="PANTHER" id="PTHR10029">
    <property type="entry name" value="ACYLPHOSPHATASE"/>
    <property type="match status" value="1"/>
</dbReference>
<dbReference type="PROSITE" id="PS51160">
    <property type="entry name" value="ACYLPHOSPHATASE_3"/>
    <property type="match status" value="1"/>
</dbReference>
<dbReference type="InterPro" id="IPR036046">
    <property type="entry name" value="Acylphosphatase-like_dom_sf"/>
</dbReference>
<evidence type="ECO:0000256" key="2">
    <source>
        <dbReference type="ARBA" id="ARBA00012150"/>
    </source>
</evidence>
<evidence type="ECO:0000256" key="6">
    <source>
        <dbReference type="RuleBase" id="RU004168"/>
    </source>
</evidence>
<evidence type="ECO:0000313" key="9">
    <source>
        <dbReference type="Proteomes" id="UP000612055"/>
    </source>
</evidence>
<dbReference type="FunFam" id="3.30.70.100:FF:000011">
    <property type="entry name" value="Acylphosphatase"/>
    <property type="match status" value="1"/>
</dbReference>
<dbReference type="SUPFAM" id="SSF54975">
    <property type="entry name" value="Acylphosphatase/BLUF domain-like"/>
    <property type="match status" value="1"/>
</dbReference>
<organism evidence="8 9">
    <name type="scientific">Edaphochlamys debaryana</name>
    <dbReference type="NCBI Taxonomy" id="47281"/>
    <lineage>
        <taxon>Eukaryota</taxon>
        <taxon>Viridiplantae</taxon>
        <taxon>Chlorophyta</taxon>
        <taxon>core chlorophytes</taxon>
        <taxon>Chlorophyceae</taxon>
        <taxon>CS clade</taxon>
        <taxon>Chlamydomonadales</taxon>
        <taxon>Chlamydomonadales incertae sedis</taxon>
        <taxon>Edaphochlamys</taxon>
    </lineage>
</organism>
<feature type="domain" description="Acylphosphatase-like" evidence="7">
    <location>
        <begin position="6"/>
        <end position="96"/>
    </location>
</feature>
<proteinExistence type="inferred from homology"/>
<reference evidence="8" key="1">
    <citation type="journal article" date="2020" name="bioRxiv">
        <title>Comparative genomics of Chlamydomonas.</title>
        <authorList>
            <person name="Craig R.J."/>
            <person name="Hasan A.R."/>
            <person name="Ness R.W."/>
            <person name="Keightley P.D."/>
        </authorList>
    </citation>
    <scope>NUCLEOTIDE SEQUENCE</scope>
    <source>
        <strain evidence="8">CCAP 11/70</strain>
    </source>
</reference>
<evidence type="ECO:0000256" key="1">
    <source>
        <dbReference type="ARBA" id="ARBA00005614"/>
    </source>
</evidence>
<dbReference type="PRINTS" id="PR00112">
    <property type="entry name" value="ACYLPHPHTASE"/>
</dbReference>
<evidence type="ECO:0000256" key="5">
    <source>
        <dbReference type="PROSITE-ProRule" id="PRU00520"/>
    </source>
</evidence>
<name>A0A835XZV5_9CHLO</name>
<comment type="caution">
    <text evidence="8">The sequence shown here is derived from an EMBL/GenBank/DDBJ whole genome shotgun (WGS) entry which is preliminary data.</text>
</comment>
<dbReference type="PANTHER" id="PTHR10029:SF3">
    <property type="entry name" value="ACYLPHOSPHATASE-RELATED"/>
    <property type="match status" value="1"/>
</dbReference>
<evidence type="ECO:0000256" key="3">
    <source>
        <dbReference type="ARBA" id="ARBA00022801"/>
    </source>
</evidence>
<feature type="active site" evidence="5">
    <location>
        <position position="21"/>
    </location>
</feature>
<accession>A0A835XZV5</accession>
<evidence type="ECO:0000259" key="7">
    <source>
        <dbReference type="PROSITE" id="PS51160"/>
    </source>
</evidence>
<evidence type="ECO:0000313" key="8">
    <source>
        <dbReference type="EMBL" id="KAG2492764.1"/>
    </source>
</evidence>
<dbReference type="Pfam" id="PF00708">
    <property type="entry name" value="Acylphosphatase"/>
    <property type="match status" value="1"/>
</dbReference>
<dbReference type="AlphaFoldDB" id="A0A835XZV5"/>
<gene>
    <name evidence="8" type="ORF">HYH03_008929</name>
</gene>
<dbReference type="GO" id="GO:0003998">
    <property type="term" value="F:acylphosphatase activity"/>
    <property type="evidence" value="ECO:0007669"/>
    <property type="project" value="UniProtKB-EC"/>
</dbReference>
<keyword evidence="9" id="KW-1185">Reference proteome</keyword>
<dbReference type="EMBL" id="JAEHOE010000042">
    <property type="protein sequence ID" value="KAG2492764.1"/>
    <property type="molecule type" value="Genomic_DNA"/>
</dbReference>
<keyword evidence="3 5" id="KW-0378">Hydrolase</keyword>
<dbReference type="EC" id="3.6.1.7" evidence="2 5"/>
<dbReference type="Proteomes" id="UP000612055">
    <property type="component" value="Unassembled WGS sequence"/>
</dbReference>
<comment type="catalytic activity">
    <reaction evidence="4 5">
        <text>an acyl phosphate + H2O = a carboxylate + phosphate + H(+)</text>
        <dbReference type="Rhea" id="RHEA:14965"/>
        <dbReference type="ChEBI" id="CHEBI:15377"/>
        <dbReference type="ChEBI" id="CHEBI:15378"/>
        <dbReference type="ChEBI" id="CHEBI:29067"/>
        <dbReference type="ChEBI" id="CHEBI:43474"/>
        <dbReference type="ChEBI" id="CHEBI:59918"/>
        <dbReference type="EC" id="3.6.1.7"/>
    </reaction>
</comment>
<dbReference type="InterPro" id="IPR001792">
    <property type="entry name" value="Acylphosphatase-like_dom"/>
</dbReference>
<feature type="active site" evidence="5">
    <location>
        <position position="39"/>
    </location>
</feature>
<protein>
    <recommendedName>
        <fullName evidence="2 5">acylphosphatase</fullName>
        <ecNumber evidence="2 5">3.6.1.7</ecNumber>
    </recommendedName>
</protein>
<evidence type="ECO:0000256" key="4">
    <source>
        <dbReference type="ARBA" id="ARBA00047645"/>
    </source>
</evidence>
<dbReference type="OrthoDB" id="7961613at2759"/>
<dbReference type="InterPro" id="IPR020456">
    <property type="entry name" value="Acylphosphatase"/>
</dbReference>